<dbReference type="PATRIC" id="fig|1076.23.peg.1877"/>
<feature type="domain" description="ChsH2 rubredoxin-like zinc ribbon" evidence="2">
    <location>
        <begin position="16"/>
        <end position="51"/>
    </location>
</feature>
<dbReference type="RefSeq" id="WP_052629055.1">
    <property type="nucleotide sequence ID" value="NZ_JXXE01000667.1"/>
</dbReference>
<evidence type="ECO:0000313" key="3">
    <source>
        <dbReference type="EMBL" id="KIZ34579.1"/>
    </source>
</evidence>
<name>A0A0D7E155_RHOPL</name>
<dbReference type="AlphaFoldDB" id="A0A0D7E155"/>
<feature type="domain" description="ChsH2 C-terminal OB-fold" evidence="1">
    <location>
        <begin position="53"/>
        <end position="118"/>
    </location>
</feature>
<dbReference type="InterPro" id="IPR012340">
    <property type="entry name" value="NA-bd_OB-fold"/>
</dbReference>
<protein>
    <recommendedName>
        <fullName evidence="5">Zn-ribbon domain-containing OB-fold protein</fullName>
    </recommendedName>
</protein>
<sequence>MPTIAPRPTDVSKPFWDGCRDRRLLMQKCEDCGNLTFYPVYICPVCSSENLAWTELSGRGRVHSVTVVHRPATPVFASATPYALALIEVDEGPIMMSNIVGPNALQTKIDDRVEVVFEDVGDVTLPRFRRAGV</sequence>
<evidence type="ECO:0000259" key="1">
    <source>
        <dbReference type="Pfam" id="PF01796"/>
    </source>
</evidence>
<dbReference type="PANTHER" id="PTHR34075:SF5">
    <property type="entry name" value="BLR3430 PROTEIN"/>
    <property type="match status" value="1"/>
</dbReference>
<proteinExistence type="predicted"/>
<dbReference type="InterPro" id="IPR002878">
    <property type="entry name" value="ChsH2_C"/>
</dbReference>
<dbReference type="PANTHER" id="PTHR34075">
    <property type="entry name" value="BLR3430 PROTEIN"/>
    <property type="match status" value="1"/>
</dbReference>
<evidence type="ECO:0000259" key="2">
    <source>
        <dbReference type="Pfam" id="PF12172"/>
    </source>
</evidence>
<evidence type="ECO:0008006" key="5">
    <source>
        <dbReference type="Google" id="ProtNLM"/>
    </source>
</evidence>
<dbReference type="InterPro" id="IPR052513">
    <property type="entry name" value="Thioester_dehydratase-like"/>
</dbReference>
<reference evidence="3 4" key="1">
    <citation type="submission" date="2014-11" db="EMBL/GenBank/DDBJ databases">
        <title>Genomics and ecophysiology of heterotrophic nitrogen fixing bacteria isolated from estuarine surface water.</title>
        <authorList>
            <person name="Bentzon-Tilia M."/>
            <person name="Severin I."/>
            <person name="Hansen L.H."/>
            <person name="Riemann L."/>
        </authorList>
    </citation>
    <scope>NUCLEOTIDE SEQUENCE [LARGE SCALE GENOMIC DNA]</scope>
    <source>
        <strain evidence="3 4">BAL398</strain>
    </source>
</reference>
<accession>A0A0D7E155</accession>
<dbReference type="SUPFAM" id="SSF50249">
    <property type="entry name" value="Nucleic acid-binding proteins"/>
    <property type="match status" value="1"/>
</dbReference>
<dbReference type="InterPro" id="IPR022002">
    <property type="entry name" value="ChsH2_Znr"/>
</dbReference>
<dbReference type="Pfam" id="PF12172">
    <property type="entry name" value="zf-ChsH2"/>
    <property type="match status" value="1"/>
</dbReference>
<dbReference type="OrthoDB" id="3182121at2"/>
<comment type="caution">
    <text evidence="3">The sequence shown here is derived from an EMBL/GenBank/DDBJ whole genome shotgun (WGS) entry which is preliminary data.</text>
</comment>
<gene>
    <name evidence="3" type="ORF">OO17_26660</name>
</gene>
<organism evidence="3 4">
    <name type="scientific">Rhodopseudomonas palustris</name>
    <dbReference type="NCBI Taxonomy" id="1076"/>
    <lineage>
        <taxon>Bacteria</taxon>
        <taxon>Pseudomonadati</taxon>
        <taxon>Pseudomonadota</taxon>
        <taxon>Alphaproteobacteria</taxon>
        <taxon>Hyphomicrobiales</taxon>
        <taxon>Nitrobacteraceae</taxon>
        <taxon>Rhodopseudomonas</taxon>
    </lineage>
</organism>
<dbReference type="Gene3D" id="6.10.30.10">
    <property type="match status" value="1"/>
</dbReference>
<dbReference type="Pfam" id="PF01796">
    <property type="entry name" value="OB_ChsH2_C"/>
    <property type="match status" value="1"/>
</dbReference>
<dbReference type="EMBL" id="JXXE01000667">
    <property type="protein sequence ID" value="KIZ34579.1"/>
    <property type="molecule type" value="Genomic_DNA"/>
</dbReference>
<evidence type="ECO:0000313" key="4">
    <source>
        <dbReference type="Proteomes" id="UP000032515"/>
    </source>
</evidence>
<dbReference type="Proteomes" id="UP000032515">
    <property type="component" value="Unassembled WGS sequence"/>
</dbReference>